<protein>
    <submittedName>
        <fullName evidence="4">Egg protein 80</fullName>
    </submittedName>
</protein>
<dbReference type="AlphaFoldDB" id="A0A0L7L208"/>
<reference evidence="4 5" key="1">
    <citation type="journal article" date="2015" name="Genome Biol. Evol.">
        <title>The genome of winter moth (Operophtera brumata) provides a genomic perspective on sexual dimorphism and phenology.</title>
        <authorList>
            <person name="Derks M.F."/>
            <person name="Smit S."/>
            <person name="Salis L."/>
            <person name="Schijlen E."/>
            <person name="Bossers A."/>
            <person name="Mateman C."/>
            <person name="Pijl A.S."/>
            <person name="de Ridder D."/>
            <person name="Groenen M.A."/>
            <person name="Visser M.E."/>
            <person name="Megens H.J."/>
        </authorList>
    </citation>
    <scope>NUCLEOTIDE SEQUENCE [LARGE SCALE GENOMIC DNA]</scope>
    <source>
        <strain evidence="4">WM2013NL</strain>
        <tissue evidence="4">Head and thorax</tissue>
    </source>
</reference>
<feature type="region of interest" description="Disordered" evidence="2">
    <location>
        <begin position="421"/>
        <end position="461"/>
    </location>
</feature>
<feature type="compositionally biased region" description="Basic and acidic residues" evidence="2">
    <location>
        <begin position="22"/>
        <end position="31"/>
    </location>
</feature>
<name>A0A0L7L208_OPEBR</name>
<keyword evidence="5" id="KW-1185">Reference proteome</keyword>
<feature type="coiled-coil region" evidence="1">
    <location>
        <begin position="234"/>
        <end position="261"/>
    </location>
</feature>
<feature type="compositionally biased region" description="Polar residues" evidence="2">
    <location>
        <begin position="421"/>
        <end position="440"/>
    </location>
</feature>
<feature type="region of interest" description="Disordered" evidence="2">
    <location>
        <begin position="628"/>
        <end position="661"/>
    </location>
</feature>
<proteinExistence type="predicted"/>
<gene>
    <name evidence="4" type="ORF">OBRU01_16957</name>
</gene>
<keyword evidence="1" id="KW-0175">Coiled coil</keyword>
<feature type="region of interest" description="Disordered" evidence="2">
    <location>
        <begin position="312"/>
        <end position="335"/>
    </location>
</feature>
<feature type="compositionally biased region" description="Basic residues" evidence="2">
    <location>
        <begin position="629"/>
        <end position="643"/>
    </location>
</feature>
<dbReference type="EMBL" id="JTDY01003554">
    <property type="protein sequence ID" value="KOB69351.1"/>
    <property type="molecule type" value="Genomic_DNA"/>
</dbReference>
<accession>A0A0L7L208</accession>
<comment type="caution">
    <text evidence="4">The sequence shown here is derived from an EMBL/GenBank/DDBJ whole genome shotgun (WGS) entry which is preliminary data.</text>
</comment>
<sequence>MKTSVVLLALATAALAAPAQHEEAFKDEHQIPTKTLDAVTRERKSTLESSSSPNPGSPVNLPSASQISEFGVSGRSFNVNKPIIIKKKVGSSYQVYRDSDEEKLDSPEPCMKQVRVKLCEDHSVAKSGDMMKSSTNEDTNIHMTEDDMKHSIMLAKEAVETLQKDLKKIEHTTANSTPRKHGDSESDVELHQDIEVARQALEHIHNNFGILDAPISHDTVKEAEIVEDVAFPLAQTEDERLAQWKEAIDNIQRNVELVRNIEDSFKSTQDNIPHTDEAVTTTKDIKKHELHEKTKLPTKDDMGVTENVEIKEEHKPSIEHLEHSKPEKSSEQNEMKTKITEKDMMESASMMSTSKLQELDHNNKARLTPELHVKGEQIDTLTLDSLPQAMDIMSLKKAEGEKERKTESKPLETTDKVQVDSSMKNIQSIDSGESQLGNQRNADKELKGPTAQKAFKQDENAKNIVETEGQKFVMKSAEQIPEKHDEFIKDEEKMQEEHQAMAQMKQADGFVTGSMGLPSEMKKDNPSLDGIKTHENMVHQDHSLVEGKMALNEKSMMPAMTSDSLALDQHKPMMGHGFEIKATEDMKNMQHKVLDQSHMRWAQDKKLNTEMGSVKSAAETHQAMDHSMKMHPGHHHTHQHASPHHLDASSHGHHRHPDHLMAHGKSADMDNAMQANYFMNMRDSNNQGQEGHTFRWRPTHPHMHESARSAYGAPAAASAPASGAVGLFPNANVGGCGIPLLLSCNPTVVSGSLAKTHPASYSAPAYRTEDDFNFHSKRDVKKTNLVNKLNRTPTNPITKTGTVLVAKQ</sequence>
<feature type="compositionally biased region" description="Low complexity" evidence="2">
    <location>
        <begin position="47"/>
        <end position="63"/>
    </location>
</feature>
<dbReference type="Proteomes" id="UP000037510">
    <property type="component" value="Unassembled WGS sequence"/>
</dbReference>
<evidence type="ECO:0000256" key="2">
    <source>
        <dbReference type="SAM" id="MobiDB-lite"/>
    </source>
</evidence>
<evidence type="ECO:0000256" key="3">
    <source>
        <dbReference type="SAM" id="SignalP"/>
    </source>
</evidence>
<keyword evidence="3" id="KW-0732">Signal</keyword>
<feature type="signal peptide" evidence="3">
    <location>
        <begin position="1"/>
        <end position="16"/>
    </location>
</feature>
<evidence type="ECO:0000256" key="1">
    <source>
        <dbReference type="SAM" id="Coils"/>
    </source>
</evidence>
<evidence type="ECO:0000313" key="5">
    <source>
        <dbReference type="Proteomes" id="UP000037510"/>
    </source>
</evidence>
<evidence type="ECO:0000313" key="4">
    <source>
        <dbReference type="EMBL" id="KOB69351.1"/>
    </source>
</evidence>
<organism evidence="4 5">
    <name type="scientific">Operophtera brumata</name>
    <name type="common">Winter moth</name>
    <name type="synonym">Phalaena brumata</name>
    <dbReference type="NCBI Taxonomy" id="104452"/>
    <lineage>
        <taxon>Eukaryota</taxon>
        <taxon>Metazoa</taxon>
        <taxon>Ecdysozoa</taxon>
        <taxon>Arthropoda</taxon>
        <taxon>Hexapoda</taxon>
        <taxon>Insecta</taxon>
        <taxon>Pterygota</taxon>
        <taxon>Neoptera</taxon>
        <taxon>Endopterygota</taxon>
        <taxon>Lepidoptera</taxon>
        <taxon>Glossata</taxon>
        <taxon>Ditrysia</taxon>
        <taxon>Geometroidea</taxon>
        <taxon>Geometridae</taxon>
        <taxon>Larentiinae</taxon>
        <taxon>Operophtera</taxon>
    </lineage>
</organism>
<feature type="region of interest" description="Disordered" evidence="2">
    <location>
        <begin position="22"/>
        <end position="63"/>
    </location>
</feature>
<feature type="chain" id="PRO_5005572975" evidence="3">
    <location>
        <begin position="17"/>
        <end position="808"/>
    </location>
</feature>